<organism evidence="2 3">
    <name type="scientific">Labedaea rhizosphaerae</name>
    <dbReference type="NCBI Taxonomy" id="598644"/>
    <lineage>
        <taxon>Bacteria</taxon>
        <taxon>Bacillati</taxon>
        <taxon>Actinomycetota</taxon>
        <taxon>Actinomycetes</taxon>
        <taxon>Pseudonocardiales</taxon>
        <taxon>Pseudonocardiaceae</taxon>
        <taxon>Labedaea</taxon>
    </lineage>
</organism>
<evidence type="ECO:0000313" key="3">
    <source>
        <dbReference type="Proteomes" id="UP000295444"/>
    </source>
</evidence>
<dbReference type="EMBL" id="SNXZ01000010">
    <property type="protein sequence ID" value="TDP90617.1"/>
    <property type="molecule type" value="Genomic_DNA"/>
</dbReference>
<keyword evidence="3" id="KW-1185">Reference proteome</keyword>
<feature type="coiled-coil region" evidence="1">
    <location>
        <begin position="360"/>
        <end position="427"/>
    </location>
</feature>
<dbReference type="RefSeq" id="WP_133854127.1">
    <property type="nucleotide sequence ID" value="NZ_SNXZ01000010.1"/>
</dbReference>
<comment type="caution">
    <text evidence="2">The sequence shown here is derived from an EMBL/GenBank/DDBJ whole genome shotgun (WGS) entry which is preliminary data.</text>
</comment>
<evidence type="ECO:0000256" key="1">
    <source>
        <dbReference type="SAM" id="Coils"/>
    </source>
</evidence>
<dbReference type="Proteomes" id="UP000295444">
    <property type="component" value="Unassembled WGS sequence"/>
</dbReference>
<reference evidence="2 3" key="1">
    <citation type="submission" date="2019-03" db="EMBL/GenBank/DDBJ databases">
        <title>Genomic Encyclopedia of Type Strains, Phase IV (KMG-IV): sequencing the most valuable type-strain genomes for metagenomic binning, comparative biology and taxonomic classification.</title>
        <authorList>
            <person name="Goeker M."/>
        </authorList>
    </citation>
    <scope>NUCLEOTIDE SEQUENCE [LARGE SCALE GENOMIC DNA]</scope>
    <source>
        <strain evidence="2 3">DSM 45361</strain>
    </source>
</reference>
<gene>
    <name evidence="2" type="ORF">EV186_110158</name>
</gene>
<name>A0A4R6RVZ5_LABRH</name>
<accession>A0A4R6RVZ5</accession>
<evidence type="ECO:0000313" key="2">
    <source>
        <dbReference type="EMBL" id="TDP90617.1"/>
    </source>
</evidence>
<proteinExistence type="predicted"/>
<dbReference type="AlphaFoldDB" id="A0A4R6RVZ5"/>
<protein>
    <submittedName>
        <fullName evidence="2">Uncharacterized protein</fullName>
    </submittedName>
</protein>
<keyword evidence="1" id="KW-0175">Coiled coil</keyword>
<sequence>MPELVEALKEALRKLPKNTVKAMQDGYEKTDQVATIAYRTVVTGAKSAVGKKTDAGDIQKSASEVKKTVKELGQGIKEGSRDEEGRALFGAGAATEDETAALEEHRQEALRRMEQSKAHVANLAKLVGEFSVGIRKLARETDWGVVTSDGGKLLEDSSKLDSLLKTWQQEANKAFANVEKGIETASAGDIGVRIMQMADIQNFEAPLTAHVGLVADHVAKLTMNAAEKSAVDVSFKKEFGWSVLFGSLRVVISAAAALGQTQVPGVGSAGEVINSGVLRLERFAKTVRRDNAIKKRRAADGPDWAIKVLNQPDARLRVAQRVCAKQEQHVLDWLNFAGIAAASTVPGWGIIKTAVRSAVNMRFEAKVKTLEVALNRARAKDEKLGGIAEEMGEAAKELAVEFRVEAEEEAKKELENAAEQIAEAVAEPGGRERFIREISEVFAQLDAEDAIHAVTGFAESFGVSVAGLLITKLGAYLLGKAQVLEPAQMVTGDDFEFWIASFDEGMADIAEAGSEDGF</sequence>